<sequence length="225" mass="25396">MQETYNPGIDVKLRNYLAGWWGRWYSPDQPNKFIVRDRGHQRARCEAGIDIIITAATAALIGRTSDNTWELRPDLTRVKPVAAIPDTRPVYSLHSLAIVLIRRGVRLQCWRHPLSIILTAWRAKSEPAVSSGGTRAWLLPWVPAIPGALTAVGARGEGNTWRRNLEYNCSVPYPWGGKLREPVLGHDTRDVKEPTTLPICLALEMPRVPSLGPRMFSQYRLDSNR</sequence>
<proteinExistence type="predicted"/>
<gene>
    <name evidence="1" type="ORF">EGW08_004230</name>
</gene>
<name>A0A3S1BGQ2_ELYCH</name>
<dbReference type="AlphaFoldDB" id="A0A3S1BGQ2"/>
<evidence type="ECO:0000313" key="1">
    <source>
        <dbReference type="EMBL" id="RUS87952.1"/>
    </source>
</evidence>
<organism evidence="1 2">
    <name type="scientific">Elysia chlorotica</name>
    <name type="common">Eastern emerald elysia</name>
    <name type="synonym">Sea slug</name>
    <dbReference type="NCBI Taxonomy" id="188477"/>
    <lineage>
        <taxon>Eukaryota</taxon>
        <taxon>Metazoa</taxon>
        <taxon>Spiralia</taxon>
        <taxon>Lophotrochozoa</taxon>
        <taxon>Mollusca</taxon>
        <taxon>Gastropoda</taxon>
        <taxon>Heterobranchia</taxon>
        <taxon>Euthyneura</taxon>
        <taxon>Panpulmonata</taxon>
        <taxon>Sacoglossa</taxon>
        <taxon>Placobranchoidea</taxon>
        <taxon>Plakobranchidae</taxon>
        <taxon>Elysia</taxon>
    </lineage>
</organism>
<accession>A0A3S1BGQ2</accession>
<keyword evidence="2" id="KW-1185">Reference proteome</keyword>
<reference evidence="1 2" key="1">
    <citation type="submission" date="2019-01" db="EMBL/GenBank/DDBJ databases">
        <title>A draft genome assembly of the solar-powered sea slug Elysia chlorotica.</title>
        <authorList>
            <person name="Cai H."/>
            <person name="Li Q."/>
            <person name="Fang X."/>
            <person name="Li J."/>
            <person name="Curtis N.E."/>
            <person name="Altenburger A."/>
            <person name="Shibata T."/>
            <person name="Feng M."/>
            <person name="Maeda T."/>
            <person name="Schwartz J.A."/>
            <person name="Shigenobu S."/>
            <person name="Lundholm N."/>
            <person name="Nishiyama T."/>
            <person name="Yang H."/>
            <person name="Hasebe M."/>
            <person name="Li S."/>
            <person name="Pierce S.K."/>
            <person name="Wang J."/>
        </authorList>
    </citation>
    <scope>NUCLEOTIDE SEQUENCE [LARGE SCALE GENOMIC DNA]</scope>
    <source>
        <strain evidence="1">EC2010</strain>
        <tissue evidence="1">Whole organism of an adult</tissue>
    </source>
</reference>
<comment type="caution">
    <text evidence="1">The sequence shown here is derived from an EMBL/GenBank/DDBJ whole genome shotgun (WGS) entry which is preliminary data.</text>
</comment>
<dbReference type="Proteomes" id="UP000271974">
    <property type="component" value="Unassembled WGS sequence"/>
</dbReference>
<dbReference type="EMBL" id="RQTK01000095">
    <property type="protein sequence ID" value="RUS87952.1"/>
    <property type="molecule type" value="Genomic_DNA"/>
</dbReference>
<protein>
    <submittedName>
        <fullName evidence="1">Uncharacterized protein</fullName>
    </submittedName>
</protein>
<evidence type="ECO:0000313" key="2">
    <source>
        <dbReference type="Proteomes" id="UP000271974"/>
    </source>
</evidence>